<keyword evidence="2" id="KW-0238">DNA-binding</keyword>
<evidence type="ECO:0000256" key="2">
    <source>
        <dbReference type="ARBA" id="ARBA00023125"/>
    </source>
</evidence>
<organism evidence="5">
    <name type="scientific">hydrothermal vent metagenome</name>
    <dbReference type="NCBI Taxonomy" id="652676"/>
    <lineage>
        <taxon>unclassified sequences</taxon>
        <taxon>metagenomes</taxon>
        <taxon>ecological metagenomes</taxon>
    </lineage>
</organism>
<dbReference type="GO" id="GO:0003677">
    <property type="term" value="F:DNA binding"/>
    <property type="evidence" value="ECO:0007669"/>
    <property type="project" value="UniProtKB-KW"/>
</dbReference>
<name>A0A3B0ZHE8_9ZZZZ</name>
<evidence type="ECO:0000256" key="1">
    <source>
        <dbReference type="ARBA" id="ARBA00023015"/>
    </source>
</evidence>
<dbReference type="Pfam" id="PF00440">
    <property type="entry name" value="TetR_N"/>
    <property type="match status" value="1"/>
</dbReference>
<dbReference type="PANTHER" id="PTHR47506:SF1">
    <property type="entry name" value="HTH-TYPE TRANSCRIPTIONAL REGULATOR YJDC"/>
    <property type="match status" value="1"/>
</dbReference>
<dbReference type="EMBL" id="UOFS01000006">
    <property type="protein sequence ID" value="VAW91081.1"/>
    <property type="molecule type" value="Genomic_DNA"/>
</dbReference>
<dbReference type="PRINTS" id="PR00455">
    <property type="entry name" value="HTHTETR"/>
</dbReference>
<sequence>MGTKGDKNRKQIISIADNLFYEKGFEHTSFTDIADAAGIARGNFYYYFKTKDDILSAVLDKRRSDINLMLQQWEQDYPEPKALLKNYILMLVKSQTNVKNFGCPLGSLCLELNRLRHALQSDANNMFDLFQVWLEKQFSAIGQTQDASFLAMHLMGRCQGISVLNSSSTNEDYLSREVRLLEQWINEL</sequence>
<dbReference type="PANTHER" id="PTHR47506">
    <property type="entry name" value="TRANSCRIPTIONAL REGULATORY PROTEIN"/>
    <property type="match status" value="1"/>
</dbReference>
<dbReference type="AlphaFoldDB" id="A0A3B0ZHE8"/>
<dbReference type="PROSITE" id="PS50977">
    <property type="entry name" value="HTH_TETR_2"/>
    <property type="match status" value="1"/>
</dbReference>
<dbReference type="InterPro" id="IPR001647">
    <property type="entry name" value="HTH_TetR"/>
</dbReference>
<accession>A0A3B0ZHE8</accession>
<gene>
    <name evidence="5" type="ORF">MNBD_GAMMA22-2618</name>
</gene>
<protein>
    <submittedName>
        <fullName evidence="5">Transcriptional regulator, AcrR family</fullName>
    </submittedName>
</protein>
<evidence type="ECO:0000256" key="3">
    <source>
        <dbReference type="ARBA" id="ARBA00023163"/>
    </source>
</evidence>
<dbReference type="Gene3D" id="1.10.357.10">
    <property type="entry name" value="Tetracycline Repressor, domain 2"/>
    <property type="match status" value="1"/>
</dbReference>
<dbReference type="InterPro" id="IPR009057">
    <property type="entry name" value="Homeodomain-like_sf"/>
</dbReference>
<dbReference type="SUPFAM" id="SSF46689">
    <property type="entry name" value="Homeodomain-like"/>
    <property type="match status" value="1"/>
</dbReference>
<feature type="domain" description="HTH tetR-type" evidence="4">
    <location>
        <begin position="6"/>
        <end position="66"/>
    </location>
</feature>
<dbReference type="SUPFAM" id="SSF48498">
    <property type="entry name" value="Tetracyclin repressor-like, C-terminal domain"/>
    <property type="match status" value="1"/>
</dbReference>
<proteinExistence type="predicted"/>
<dbReference type="InterPro" id="IPR036271">
    <property type="entry name" value="Tet_transcr_reg_TetR-rel_C_sf"/>
</dbReference>
<keyword evidence="3" id="KW-0804">Transcription</keyword>
<evidence type="ECO:0000313" key="5">
    <source>
        <dbReference type="EMBL" id="VAW91081.1"/>
    </source>
</evidence>
<keyword evidence="1" id="KW-0805">Transcription regulation</keyword>
<reference evidence="5" key="1">
    <citation type="submission" date="2018-06" db="EMBL/GenBank/DDBJ databases">
        <authorList>
            <person name="Zhirakovskaya E."/>
        </authorList>
    </citation>
    <scope>NUCLEOTIDE SEQUENCE</scope>
</reference>
<evidence type="ECO:0000259" key="4">
    <source>
        <dbReference type="PROSITE" id="PS50977"/>
    </source>
</evidence>